<reference evidence="2 3" key="1">
    <citation type="submission" date="2024-04" db="EMBL/GenBank/DDBJ databases">
        <authorList>
            <consortium name="Genoscope - CEA"/>
            <person name="William W."/>
        </authorList>
    </citation>
    <scope>NUCLEOTIDE SEQUENCE [LARGE SCALE GENOMIC DNA]</scope>
</reference>
<feature type="compositionally biased region" description="Basic and acidic residues" evidence="1">
    <location>
        <begin position="109"/>
        <end position="120"/>
    </location>
</feature>
<evidence type="ECO:0000313" key="3">
    <source>
        <dbReference type="Proteomes" id="UP001497497"/>
    </source>
</evidence>
<feature type="compositionally biased region" description="Polar residues" evidence="1">
    <location>
        <begin position="38"/>
        <end position="47"/>
    </location>
</feature>
<feature type="region of interest" description="Disordered" evidence="1">
    <location>
        <begin position="1"/>
        <end position="78"/>
    </location>
</feature>
<evidence type="ECO:0000256" key="1">
    <source>
        <dbReference type="SAM" id="MobiDB-lite"/>
    </source>
</evidence>
<evidence type="ECO:0000313" key="2">
    <source>
        <dbReference type="EMBL" id="CAL1536122.1"/>
    </source>
</evidence>
<accession>A0AAV2HPV6</accession>
<dbReference type="EMBL" id="CAXITT010000221">
    <property type="protein sequence ID" value="CAL1536122.1"/>
    <property type="molecule type" value="Genomic_DNA"/>
</dbReference>
<proteinExistence type="predicted"/>
<feature type="compositionally biased region" description="Basic and acidic residues" evidence="1">
    <location>
        <begin position="153"/>
        <end position="170"/>
    </location>
</feature>
<feature type="compositionally biased region" description="Low complexity" evidence="1">
    <location>
        <begin position="54"/>
        <end position="65"/>
    </location>
</feature>
<feature type="compositionally biased region" description="Polar residues" evidence="1">
    <location>
        <begin position="292"/>
        <end position="303"/>
    </location>
</feature>
<feature type="region of interest" description="Disordered" evidence="1">
    <location>
        <begin position="136"/>
        <end position="170"/>
    </location>
</feature>
<keyword evidence="3" id="KW-1185">Reference proteome</keyword>
<feature type="region of interest" description="Disordered" evidence="1">
    <location>
        <begin position="100"/>
        <end position="120"/>
    </location>
</feature>
<protein>
    <submittedName>
        <fullName evidence="2">Uncharacterized protein</fullName>
    </submittedName>
</protein>
<feature type="non-terminal residue" evidence="2">
    <location>
        <position position="329"/>
    </location>
</feature>
<name>A0AAV2HPV6_LYMST</name>
<comment type="caution">
    <text evidence="2">The sequence shown here is derived from an EMBL/GenBank/DDBJ whole genome shotgun (WGS) entry which is preliminary data.</text>
</comment>
<dbReference type="Proteomes" id="UP001497497">
    <property type="component" value="Unassembled WGS sequence"/>
</dbReference>
<gene>
    <name evidence="2" type="ORF">GSLYS_00010035001</name>
</gene>
<sequence>PNDAQRDARPEYVFGNEDDKQRNARLSYRSSESRDSRATQFLSSSSAFPIHYGRSSSADPRSSSAQNHKENNHSQGNIHDILNVAVEKLHSKLEENILEDYTHMTTQETGKDKLEEERDSSYQTYFETAGTQFQTADMGSDWLPRRSSNKSTKSTDMEKGKSHGLKVDETQRKKHIYYRESNTASPGLPMENEADGPNIQNDSQVIVPMYAKEEPPAPDTARLAETAEAVKFETPYSEREQDQQHYIDANVYEPRYEEQTYSVPLSNASSFKELKSAELLYNEPRPKEPTHNETPSKALNRQEPTLKEQYTECPCMELQYNQSQYKEPR</sequence>
<dbReference type="AlphaFoldDB" id="A0AAV2HPV6"/>
<feature type="region of interest" description="Disordered" evidence="1">
    <location>
        <begin position="277"/>
        <end position="311"/>
    </location>
</feature>
<organism evidence="2 3">
    <name type="scientific">Lymnaea stagnalis</name>
    <name type="common">Great pond snail</name>
    <name type="synonym">Helix stagnalis</name>
    <dbReference type="NCBI Taxonomy" id="6523"/>
    <lineage>
        <taxon>Eukaryota</taxon>
        <taxon>Metazoa</taxon>
        <taxon>Spiralia</taxon>
        <taxon>Lophotrochozoa</taxon>
        <taxon>Mollusca</taxon>
        <taxon>Gastropoda</taxon>
        <taxon>Heterobranchia</taxon>
        <taxon>Euthyneura</taxon>
        <taxon>Panpulmonata</taxon>
        <taxon>Hygrophila</taxon>
        <taxon>Lymnaeoidea</taxon>
        <taxon>Lymnaeidae</taxon>
        <taxon>Lymnaea</taxon>
    </lineage>
</organism>
<feature type="compositionally biased region" description="Basic and acidic residues" evidence="1">
    <location>
        <begin position="1"/>
        <end position="10"/>
    </location>
</feature>
<feature type="non-terminal residue" evidence="2">
    <location>
        <position position="1"/>
    </location>
</feature>